<keyword evidence="9" id="KW-0479">Metal-binding</keyword>
<dbReference type="FunFam" id="1.10.472.170:FF:000001">
    <property type="entry name" value="Transcription initiation factor IIB"/>
    <property type="match status" value="1"/>
</dbReference>
<dbReference type="CDD" id="cd20551">
    <property type="entry name" value="CYCLIN_TFIIB_rpt1"/>
    <property type="match status" value="1"/>
</dbReference>
<evidence type="ECO:0000256" key="3">
    <source>
        <dbReference type="ARBA" id="ARBA00022737"/>
    </source>
</evidence>
<protein>
    <recommendedName>
        <fullName evidence="2">Transcription initiation factor IIB</fullName>
    </recommendedName>
    <alternativeName>
        <fullName evidence="6">General transcription factor TFIIB</fullName>
    </alternativeName>
</protein>
<gene>
    <name evidence="13" type="ORF">WHR41_02138</name>
</gene>
<comment type="function">
    <text evidence="7">General factor that plays a major role in the activation of eukaryotic genes transcribed by RNA polymerase II.</text>
</comment>
<keyword evidence="9" id="KW-0862">Zinc</keyword>
<dbReference type="InterPro" id="IPR000679">
    <property type="entry name" value="Znf_GATA"/>
</dbReference>
<dbReference type="Pfam" id="PF08271">
    <property type="entry name" value="Zn_Ribbon_TF"/>
    <property type="match status" value="1"/>
</dbReference>
<dbReference type="AlphaFoldDB" id="A0AB34KZ34"/>
<dbReference type="InterPro" id="IPR013763">
    <property type="entry name" value="Cyclin-like_dom"/>
</dbReference>
<dbReference type="InterPro" id="IPR013150">
    <property type="entry name" value="TFIIB_cyclin"/>
</dbReference>
<feature type="region of interest" description="Disordered" evidence="10">
    <location>
        <begin position="73"/>
        <end position="92"/>
    </location>
</feature>
<reference evidence="13 14" key="1">
    <citation type="journal article" date="2020" name="Microbiol. Resour. Announc.">
        <title>Draft Genome Sequence of a Cladosporium Species Isolated from the Mesophotic Ascidian Didemnum maculosum.</title>
        <authorList>
            <person name="Gioti A."/>
            <person name="Siaperas R."/>
            <person name="Nikolaivits E."/>
            <person name="Le Goff G."/>
            <person name="Ouazzani J."/>
            <person name="Kotoulas G."/>
            <person name="Topakas E."/>
        </authorList>
    </citation>
    <scope>NUCLEOTIDE SEQUENCE [LARGE SCALE GENOMIC DNA]</scope>
    <source>
        <strain evidence="13 14">TM138-S3</strain>
    </source>
</reference>
<dbReference type="Proteomes" id="UP000803884">
    <property type="component" value="Unassembled WGS sequence"/>
</dbReference>
<evidence type="ECO:0000259" key="11">
    <source>
        <dbReference type="PROSITE" id="PS50114"/>
    </source>
</evidence>
<name>A0AB34KZ34_9PEZI</name>
<keyword evidence="9" id="KW-0863">Zinc-finger</keyword>
<evidence type="ECO:0000313" key="13">
    <source>
        <dbReference type="EMBL" id="KAL1589322.1"/>
    </source>
</evidence>
<organism evidence="13 14">
    <name type="scientific">Cladosporium halotolerans</name>
    <dbReference type="NCBI Taxonomy" id="1052096"/>
    <lineage>
        <taxon>Eukaryota</taxon>
        <taxon>Fungi</taxon>
        <taxon>Dikarya</taxon>
        <taxon>Ascomycota</taxon>
        <taxon>Pezizomycotina</taxon>
        <taxon>Dothideomycetes</taxon>
        <taxon>Dothideomycetidae</taxon>
        <taxon>Cladosporiales</taxon>
        <taxon>Cladosporiaceae</taxon>
        <taxon>Cladosporium</taxon>
    </lineage>
</organism>
<feature type="region of interest" description="Disordered" evidence="10">
    <location>
        <begin position="1"/>
        <end position="22"/>
    </location>
</feature>
<dbReference type="SUPFAM" id="SSF57783">
    <property type="entry name" value="Zinc beta-ribbon"/>
    <property type="match status" value="1"/>
</dbReference>
<evidence type="ECO:0000256" key="4">
    <source>
        <dbReference type="ARBA" id="ARBA00023015"/>
    </source>
</evidence>
<feature type="domain" description="TFIIB-type" evidence="12">
    <location>
        <begin position="28"/>
        <end position="62"/>
    </location>
</feature>
<evidence type="ECO:0000256" key="9">
    <source>
        <dbReference type="PROSITE-ProRule" id="PRU00469"/>
    </source>
</evidence>
<evidence type="ECO:0000256" key="1">
    <source>
        <dbReference type="ARBA" id="ARBA00010857"/>
    </source>
</evidence>
<evidence type="ECO:0000313" key="14">
    <source>
        <dbReference type="Proteomes" id="UP000803884"/>
    </source>
</evidence>
<dbReference type="Pfam" id="PF00382">
    <property type="entry name" value="TFIIB"/>
    <property type="match status" value="2"/>
</dbReference>
<dbReference type="PRINTS" id="PR00685">
    <property type="entry name" value="TIFACTORIIB"/>
</dbReference>
<dbReference type="GO" id="GO:0097550">
    <property type="term" value="C:transcription preinitiation complex"/>
    <property type="evidence" value="ECO:0007669"/>
    <property type="project" value="TreeGrafter"/>
</dbReference>
<dbReference type="GO" id="GO:0005634">
    <property type="term" value="C:nucleus"/>
    <property type="evidence" value="ECO:0007669"/>
    <property type="project" value="TreeGrafter"/>
</dbReference>
<evidence type="ECO:0000259" key="12">
    <source>
        <dbReference type="PROSITE" id="PS51134"/>
    </source>
</evidence>
<evidence type="ECO:0000256" key="10">
    <source>
        <dbReference type="SAM" id="MobiDB-lite"/>
    </source>
</evidence>
<evidence type="ECO:0000256" key="2">
    <source>
        <dbReference type="ARBA" id="ARBA00013932"/>
    </source>
</evidence>
<keyword evidence="3" id="KW-0677">Repeat</keyword>
<dbReference type="GO" id="GO:0006355">
    <property type="term" value="P:regulation of DNA-templated transcription"/>
    <property type="evidence" value="ECO:0007669"/>
    <property type="project" value="InterPro"/>
</dbReference>
<evidence type="ECO:0000256" key="8">
    <source>
        <dbReference type="ARBA" id="ARBA00066213"/>
    </source>
</evidence>
<keyword evidence="4" id="KW-0805">Transcription regulation</keyword>
<dbReference type="PROSITE" id="PS50114">
    <property type="entry name" value="GATA_ZN_FINGER_2"/>
    <property type="match status" value="1"/>
</dbReference>
<comment type="subunit">
    <text evidence="8">Associates with TFIID-IIA (DA complex) to form TFIID-IIA-IIB (DAB-complex) which is then recognized by polymerase II.</text>
</comment>
<dbReference type="Gene3D" id="1.10.472.170">
    <property type="match status" value="1"/>
</dbReference>
<dbReference type="SMART" id="SM00385">
    <property type="entry name" value="CYCLIN"/>
    <property type="match status" value="2"/>
</dbReference>
<dbReference type="GO" id="GO:0008270">
    <property type="term" value="F:zinc ion binding"/>
    <property type="evidence" value="ECO:0007669"/>
    <property type="project" value="UniProtKB-KW"/>
</dbReference>
<evidence type="ECO:0000256" key="6">
    <source>
        <dbReference type="ARBA" id="ARBA00031706"/>
    </source>
</evidence>
<keyword evidence="14" id="KW-1185">Reference proteome</keyword>
<dbReference type="InterPro" id="IPR000812">
    <property type="entry name" value="TFIIB"/>
</dbReference>
<dbReference type="RefSeq" id="XP_069232427.1">
    <property type="nucleotide sequence ID" value="XM_069370744.1"/>
</dbReference>
<dbReference type="InterPro" id="IPR036915">
    <property type="entry name" value="Cyclin-like_sf"/>
</dbReference>
<keyword evidence="5" id="KW-0804">Transcription</keyword>
<evidence type="ECO:0000256" key="5">
    <source>
        <dbReference type="ARBA" id="ARBA00023163"/>
    </source>
</evidence>
<dbReference type="PROSITE" id="PS51134">
    <property type="entry name" value="ZF_TFIIB"/>
    <property type="match status" value="1"/>
</dbReference>
<dbReference type="SUPFAM" id="SSF47954">
    <property type="entry name" value="Cyclin-like"/>
    <property type="match status" value="2"/>
</dbReference>
<dbReference type="PANTHER" id="PTHR11618">
    <property type="entry name" value="TRANSCRIPTION INITIATION FACTOR IIB-RELATED"/>
    <property type="match status" value="1"/>
</dbReference>
<dbReference type="GeneID" id="96003582"/>
<dbReference type="Gene3D" id="1.10.472.10">
    <property type="entry name" value="Cyclin-like"/>
    <property type="match status" value="1"/>
</dbReference>
<dbReference type="InterPro" id="IPR013137">
    <property type="entry name" value="Znf_TFIIB"/>
</dbReference>
<proteinExistence type="inferred from homology"/>
<dbReference type="GO" id="GO:0017025">
    <property type="term" value="F:TBP-class protein binding"/>
    <property type="evidence" value="ECO:0007669"/>
    <property type="project" value="InterPro"/>
</dbReference>
<dbReference type="GO" id="GO:0043565">
    <property type="term" value="F:sequence-specific DNA binding"/>
    <property type="evidence" value="ECO:0007669"/>
    <property type="project" value="InterPro"/>
</dbReference>
<sequence>MAQVLSPGQVLEAPVPKKEDDEWRENLNVRMICPDCREDPPDLYEDHASGDMICTSCGLVLSQRNIDVSSEWRTFSNDDQGNDDPSRVGDGPNALLNGAQLNTGIAFGEGMRSKDLHRAQNKANTDKTNKGLLMAYKQIGALCDGWQLPGSVSDTAKHMFKDASESGLFKGKTQEALIAGCLFLACRRNQVPRTFREVTDLTRVSKKEIGRIFKTLEDFFRKREKERANGDGTAMIGGGTIVTQEAYVGSTQADPSDLCNRFCSLLEMDQKATNVAIQLAAKLKETGGLAGRSPLSAAAAAIFMAGHLMDQPKSAKEISGVAKVSDSTIRQAYKLLYQDKDVLIDADLINRGVNVEKLPKPA</sequence>
<dbReference type="EMBL" id="JAAQHG020000005">
    <property type="protein sequence ID" value="KAL1589322.1"/>
    <property type="molecule type" value="Genomic_DNA"/>
</dbReference>
<feature type="domain" description="GATA-type" evidence="11">
    <location>
        <begin position="33"/>
        <end position="59"/>
    </location>
</feature>
<dbReference type="PROSITE" id="PS00782">
    <property type="entry name" value="TFIIB"/>
    <property type="match status" value="1"/>
</dbReference>
<dbReference type="GO" id="GO:0016251">
    <property type="term" value="F:RNA polymerase II general transcription initiation factor activity"/>
    <property type="evidence" value="ECO:0007669"/>
    <property type="project" value="TreeGrafter"/>
</dbReference>
<dbReference type="GO" id="GO:0051123">
    <property type="term" value="P:RNA polymerase II preinitiation complex assembly"/>
    <property type="evidence" value="ECO:0007669"/>
    <property type="project" value="UniProtKB-ARBA"/>
</dbReference>
<comment type="similarity">
    <text evidence="1">Belongs to the TFIIB family.</text>
</comment>
<accession>A0AB34KZ34</accession>
<dbReference type="InterPro" id="IPR023486">
    <property type="entry name" value="TFIIB_CS"/>
</dbReference>
<comment type="caution">
    <text evidence="13">The sequence shown here is derived from an EMBL/GenBank/DDBJ whole genome shotgun (WGS) entry which is preliminary data.</text>
</comment>
<dbReference type="PANTHER" id="PTHR11618:SF13">
    <property type="entry name" value="TRANSCRIPTION INITIATION FACTOR IIB"/>
    <property type="match status" value="1"/>
</dbReference>
<evidence type="ECO:0000256" key="7">
    <source>
        <dbReference type="ARBA" id="ARBA00056616"/>
    </source>
</evidence>